<accession>W9QHW8</accession>
<organism evidence="1 2">
    <name type="scientific">Morus notabilis</name>
    <dbReference type="NCBI Taxonomy" id="981085"/>
    <lineage>
        <taxon>Eukaryota</taxon>
        <taxon>Viridiplantae</taxon>
        <taxon>Streptophyta</taxon>
        <taxon>Embryophyta</taxon>
        <taxon>Tracheophyta</taxon>
        <taxon>Spermatophyta</taxon>
        <taxon>Magnoliopsida</taxon>
        <taxon>eudicotyledons</taxon>
        <taxon>Gunneridae</taxon>
        <taxon>Pentapetalae</taxon>
        <taxon>rosids</taxon>
        <taxon>fabids</taxon>
        <taxon>Rosales</taxon>
        <taxon>Moraceae</taxon>
        <taxon>Moreae</taxon>
        <taxon>Morus</taxon>
    </lineage>
</organism>
<evidence type="ECO:0000313" key="1">
    <source>
        <dbReference type="EMBL" id="EXB37605.1"/>
    </source>
</evidence>
<protein>
    <submittedName>
        <fullName evidence="1">Uncharacterized protein</fullName>
    </submittedName>
</protein>
<evidence type="ECO:0000313" key="2">
    <source>
        <dbReference type="Proteomes" id="UP000030645"/>
    </source>
</evidence>
<name>W9QHW8_9ROSA</name>
<reference evidence="2" key="1">
    <citation type="submission" date="2013-01" db="EMBL/GenBank/DDBJ databases">
        <title>Draft Genome Sequence of a Mulberry Tree, Morus notabilis C.K. Schneid.</title>
        <authorList>
            <person name="He N."/>
            <person name="Zhao S."/>
        </authorList>
    </citation>
    <scope>NUCLEOTIDE SEQUENCE</scope>
</reference>
<proteinExistence type="predicted"/>
<gene>
    <name evidence="1" type="ORF">L484_021810</name>
</gene>
<dbReference type="EMBL" id="KE343643">
    <property type="protein sequence ID" value="EXB37605.1"/>
    <property type="molecule type" value="Genomic_DNA"/>
</dbReference>
<sequence length="86" mass="10290">MEDHIVFFNCGTSNAERETRRISGDVGDGEIRRSTMNLSMTIERSLSLRSFVSLHVQFLRHQQRRRRRRISPLRGRSRIKMNYRIL</sequence>
<dbReference type="AlphaFoldDB" id="W9QHW8"/>
<keyword evidence="2" id="KW-1185">Reference proteome</keyword>
<dbReference type="Proteomes" id="UP000030645">
    <property type="component" value="Unassembled WGS sequence"/>
</dbReference>